<evidence type="ECO:0000256" key="1">
    <source>
        <dbReference type="ARBA" id="ARBA00004141"/>
    </source>
</evidence>
<evidence type="ECO:0000256" key="2">
    <source>
        <dbReference type="ARBA" id="ARBA00022692"/>
    </source>
</evidence>
<accession>A0A5B7I2U1</accession>
<evidence type="ECO:0000256" key="3">
    <source>
        <dbReference type="ARBA" id="ARBA00022989"/>
    </source>
</evidence>
<feature type="region of interest" description="Disordered" evidence="5">
    <location>
        <begin position="58"/>
        <end position="81"/>
    </location>
</feature>
<dbReference type="GO" id="GO:0016020">
    <property type="term" value="C:membrane"/>
    <property type="evidence" value="ECO:0007669"/>
    <property type="project" value="UniProtKB-SubCell"/>
</dbReference>
<evidence type="ECO:0000256" key="6">
    <source>
        <dbReference type="SAM" id="Phobius"/>
    </source>
</evidence>
<feature type="compositionally biased region" description="Polar residues" evidence="5">
    <location>
        <begin position="71"/>
        <end position="81"/>
    </location>
</feature>
<name>A0A5B7I2U1_PORTR</name>
<dbReference type="OrthoDB" id="2985014at2759"/>
<dbReference type="GO" id="GO:0006820">
    <property type="term" value="P:monoatomic anion transport"/>
    <property type="evidence" value="ECO:0007669"/>
    <property type="project" value="TreeGrafter"/>
</dbReference>
<organism evidence="7 8">
    <name type="scientific">Portunus trituberculatus</name>
    <name type="common">Swimming crab</name>
    <name type="synonym">Neptunus trituberculatus</name>
    <dbReference type="NCBI Taxonomy" id="210409"/>
    <lineage>
        <taxon>Eukaryota</taxon>
        <taxon>Metazoa</taxon>
        <taxon>Ecdysozoa</taxon>
        <taxon>Arthropoda</taxon>
        <taxon>Crustacea</taxon>
        <taxon>Multicrustacea</taxon>
        <taxon>Malacostraca</taxon>
        <taxon>Eumalacostraca</taxon>
        <taxon>Eucarida</taxon>
        <taxon>Decapoda</taxon>
        <taxon>Pleocyemata</taxon>
        <taxon>Brachyura</taxon>
        <taxon>Eubrachyura</taxon>
        <taxon>Portunoidea</taxon>
        <taxon>Portunidae</taxon>
        <taxon>Portuninae</taxon>
        <taxon>Portunus</taxon>
    </lineage>
</organism>
<dbReference type="EMBL" id="VSRR010040278">
    <property type="protein sequence ID" value="MPC75064.1"/>
    <property type="molecule type" value="Genomic_DNA"/>
</dbReference>
<sequence length="81" mass="9200">MAGWLCGLDWLGGWPAPFYVVGAAGLVWGVLWFGLTHRSPEEHPRISKEELHYILGGGKRARKDQKRRNTLKSSCHFSKNH</sequence>
<protein>
    <submittedName>
        <fullName evidence="7">Putative transporter slc-17.2</fullName>
    </submittedName>
</protein>
<feature type="compositionally biased region" description="Basic residues" evidence="5">
    <location>
        <begin position="59"/>
        <end position="70"/>
    </location>
</feature>
<dbReference type="InterPro" id="IPR036259">
    <property type="entry name" value="MFS_trans_sf"/>
</dbReference>
<keyword evidence="8" id="KW-1185">Reference proteome</keyword>
<evidence type="ECO:0000256" key="4">
    <source>
        <dbReference type="ARBA" id="ARBA00023136"/>
    </source>
</evidence>
<dbReference type="Proteomes" id="UP000324222">
    <property type="component" value="Unassembled WGS sequence"/>
</dbReference>
<keyword evidence="3 6" id="KW-1133">Transmembrane helix</keyword>
<comment type="caution">
    <text evidence="7">The sequence shown here is derived from an EMBL/GenBank/DDBJ whole genome shotgun (WGS) entry which is preliminary data.</text>
</comment>
<keyword evidence="2 6" id="KW-0812">Transmembrane</keyword>
<keyword evidence="4 6" id="KW-0472">Membrane</keyword>
<evidence type="ECO:0000313" key="7">
    <source>
        <dbReference type="EMBL" id="MPC75064.1"/>
    </source>
</evidence>
<dbReference type="InterPro" id="IPR050382">
    <property type="entry name" value="MFS_Na/Anion_cotransporter"/>
</dbReference>
<dbReference type="SUPFAM" id="SSF103473">
    <property type="entry name" value="MFS general substrate transporter"/>
    <property type="match status" value="1"/>
</dbReference>
<feature type="transmembrane region" description="Helical" evidence="6">
    <location>
        <begin position="16"/>
        <end position="35"/>
    </location>
</feature>
<dbReference type="Gene3D" id="1.20.1250.20">
    <property type="entry name" value="MFS general substrate transporter like domains"/>
    <property type="match status" value="1"/>
</dbReference>
<dbReference type="GO" id="GO:0022857">
    <property type="term" value="F:transmembrane transporter activity"/>
    <property type="evidence" value="ECO:0007669"/>
    <property type="project" value="TreeGrafter"/>
</dbReference>
<reference evidence="7 8" key="1">
    <citation type="submission" date="2019-05" db="EMBL/GenBank/DDBJ databases">
        <title>Another draft genome of Portunus trituberculatus and its Hox gene families provides insights of decapod evolution.</title>
        <authorList>
            <person name="Jeong J.-H."/>
            <person name="Song I."/>
            <person name="Kim S."/>
            <person name="Choi T."/>
            <person name="Kim D."/>
            <person name="Ryu S."/>
            <person name="Kim W."/>
        </authorList>
    </citation>
    <scope>NUCLEOTIDE SEQUENCE [LARGE SCALE GENOMIC DNA]</scope>
    <source>
        <tissue evidence="7">Muscle</tissue>
    </source>
</reference>
<dbReference type="PANTHER" id="PTHR11662">
    <property type="entry name" value="SOLUTE CARRIER FAMILY 17"/>
    <property type="match status" value="1"/>
</dbReference>
<dbReference type="AlphaFoldDB" id="A0A5B7I2U1"/>
<evidence type="ECO:0000256" key="5">
    <source>
        <dbReference type="SAM" id="MobiDB-lite"/>
    </source>
</evidence>
<comment type="subcellular location">
    <subcellularLocation>
        <location evidence="1">Membrane</location>
        <topology evidence="1">Multi-pass membrane protein</topology>
    </subcellularLocation>
</comment>
<gene>
    <name evidence="7" type="primary">C38C10.2_1</name>
    <name evidence="7" type="ORF">E2C01_069448</name>
</gene>
<dbReference type="PANTHER" id="PTHR11662:SF399">
    <property type="entry name" value="FI19708P1-RELATED"/>
    <property type="match status" value="1"/>
</dbReference>
<proteinExistence type="predicted"/>
<evidence type="ECO:0000313" key="8">
    <source>
        <dbReference type="Proteomes" id="UP000324222"/>
    </source>
</evidence>